<accession>A0A8X6WWL0</accession>
<comment type="caution">
    <text evidence="1">The sequence shown here is derived from an EMBL/GenBank/DDBJ whole genome shotgun (WGS) entry which is preliminary data.</text>
</comment>
<dbReference type="Proteomes" id="UP000886998">
    <property type="component" value="Unassembled WGS sequence"/>
</dbReference>
<sequence length="77" mass="8673">MKYRWQEALQVGNRLSSKRVSGYKFPLENSEGNNELLRRASGKVFHGASFTHQAIDGEMAKKSSVKADAGEIAWVRF</sequence>
<evidence type="ECO:0000313" key="1">
    <source>
        <dbReference type="EMBL" id="GFY41421.1"/>
    </source>
</evidence>
<dbReference type="AlphaFoldDB" id="A0A8X6WWL0"/>
<evidence type="ECO:0000313" key="2">
    <source>
        <dbReference type="Proteomes" id="UP000886998"/>
    </source>
</evidence>
<proteinExistence type="predicted"/>
<gene>
    <name evidence="1" type="ORF">TNIN_47451</name>
</gene>
<keyword evidence="2" id="KW-1185">Reference proteome</keyword>
<reference evidence="1" key="1">
    <citation type="submission" date="2020-08" db="EMBL/GenBank/DDBJ databases">
        <title>Multicomponent nature underlies the extraordinary mechanical properties of spider dragline silk.</title>
        <authorList>
            <person name="Kono N."/>
            <person name="Nakamura H."/>
            <person name="Mori M."/>
            <person name="Yoshida Y."/>
            <person name="Ohtoshi R."/>
            <person name="Malay A.D."/>
            <person name="Moran D.A.P."/>
            <person name="Tomita M."/>
            <person name="Numata K."/>
            <person name="Arakawa K."/>
        </authorList>
    </citation>
    <scope>NUCLEOTIDE SEQUENCE</scope>
</reference>
<dbReference type="EMBL" id="BMAV01002491">
    <property type="protein sequence ID" value="GFY41421.1"/>
    <property type="molecule type" value="Genomic_DNA"/>
</dbReference>
<organism evidence="1 2">
    <name type="scientific">Trichonephila inaurata madagascariensis</name>
    <dbReference type="NCBI Taxonomy" id="2747483"/>
    <lineage>
        <taxon>Eukaryota</taxon>
        <taxon>Metazoa</taxon>
        <taxon>Ecdysozoa</taxon>
        <taxon>Arthropoda</taxon>
        <taxon>Chelicerata</taxon>
        <taxon>Arachnida</taxon>
        <taxon>Araneae</taxon>
        <taxon>Araneomorphae</taxon>
        <taxon>Entelegynae</taxon>
        <taxon>Araneoidea</taxon>
        <taxon>Nephilidae</taxon>
        <taxon>Trichonephila</taxon>
        <taxon>Trichonephila inaurata</taxon>
    </lineage>
</organism>
<protein>
    <submittedName>
        <fullName evidence="1">Uncharacterized protein</fullName>
    </submittedName>
</protein>
<name>A0A8X6WWL0_9ARAC</name>